<keyword evidence="3" id="KW-0238">DNA-binding</keyword>
<dbReference type="InterPro" id="IPR015300">
    <property type="entry name" value="DNA-bd_pseudobarrel_sf"/>
</dbReference>
<sequence>MKKGSDSFPMKLSGFSESEGNEVKTKEMFSKRLTRTDMSKRLALPTKRLSLFPPFDGGNEIELVIWDDDVNGQVWNFVCSIRQTGYPKPVFSRGRLDFVVAKGLTVGDKVTLCKKEDTAEIFGHVLCQSRYSVKEDRAAEASIGTGTRAAVGASETTLEHKNELRAING</sequence>
<dbReference type="AlphaFoldDB" id="A0A061EBS4"/>
<dbReference type="InterPro" id="IPR003340">
    <property type="entry name" value="B3_DNA-bd"/>
</dbReference>
<dbReference type="HOGENOM" id="CLU_134721_1_0_1"/>
<dbReference type="CDD" id="cd10017">
    <property type="entry name" value="B3_DNA"/>
    <property type="match status" value="1"/>
</dbReference>
<dbReference type="Gene3D" id="2.40.330.10">
    <property type="entry name" value="DNA-binding pseudobarrel domain"/>
    <property type="match status" value="1"/>
</dbReference>
<keyword evidence="2" id="KW-0805">Transcription regulation</keyword>
<organism evidence="6 7">
    <name type="scientific">Theobroma cacao</name>
    <name type="common">Cacao</name>
    <name type="synonym">Cocoa</name>
    <dbReference type="NCBI Taxonomy" id="3641"/>
    <lineage>
        <taxon>Eukaryota</taxon>
        <taxon>Viridiplantae</taxon>
        <taxon>Streptophyta</taxon>
        <taxon>Embryophyta</taxon>
        <taxon>Tracheophyta</taxon>
        <taxon>Spermatophyta</taxon>
        <taxon>Magnoliopsida</taxon>
        <taxon>eudicotyledons</taxon>
        <taxon>Gunneridae</taxon>
        <taxon>Pentapetalae</taxon>
        <taxon>rosids</taxon>
        <taxon>malvids</taxon>
        <taxon>Malvales</taxon>
        <taxon>Malvaceae</taxon>
        <taxon>Byttnerioideae</taxon>
        <taxon>Theobroma</taxon>
    </lineage>
</organism>
<evidence type="ECO:0000256" key="5">
    <source>
        <dbReference type="ARBA" id="ARBA00023242"/>
    </source>
</evidence>
<evidence type="ECO:0000313" key="7">
    <source>
        <dbReference type="Proteomes" id="UP000026915"/>
    </source>
</evidence>
<gene>
    <name evidence="6" type="ORF">TCM_016917</name>
</gene>
<dbReference type="Proteomes" id="UP000026915">
    <property type="component" value="Chromosome 4"/>
</dbReference>
<dbReference type="EMBL" id="CM001882">
    <property type="protein sequence ID" value="EOY02445.1"/>
    <property type="molecule type" value="Genomic_DNA"/>
</dbReference>
<dbReference type="Gramene" id="EOY02445">
    <property type="protein sequence ID" value="EOY02445"/>
    <property type="gene ID" value="TCM_016917"/>
</dbReference>
<keyword evidence="7" id="KW-1185">Reference proteome</keyword>
<evidence type="ECO:0000256" key="2">
    <source>
        <dbReference type="ARBA" id="ARBA00023015"/>
    </source>
</evidence>
<proteinExistence type="predicted"/>
<dbReference type="SUPFAM" id="SSF101936">
    <property type="entry name" value="DNA-binding pseudobarrel domain"/>
    <property type="match status" value="1"/>
</dbReference>
<dbReference type="InParanoid" id="A0A061EBS4"/>
<dbReference type="GO" id="GO:0005634">
    <property type="term" value="C:nucleus"/>
    <property type="evidence" value="ECO:0007669"/>
    <property type="project" value="UniProtKB-SubCell"/>
</dbReference>
<reference evidence="6 7" key="1">
    <citation type="journal article" date="2013" name="Genome Biol.">
        <title>The genome sequence of the most widely cultivated cacao type and its use to identify candidate genes regulating pod color.</title>
        <authorList>
            <person name="Motamayor J.C."/>
            <person name="Mockaitis K."/>
            <person name="Schmutz J."/>
            <person name="Haiminen N."/>
            <person name="Iii D.L."/>
            <person name="Cornejo O."/>
            <person name="Findley S.D."/>
            <person name="Zheng P."/>
            <person name="Utro F."/>
            <person name="Royaert S."/>
            <person name="Saski C."/>
            <person name="Jenkins J."/>
            <person name="Podicheti R."/>
            <person name="Zhao M."/>
            <person name="Scheffler B.E."/>
            <person name="Stack J.C."/>
            <person name="Feltus F.A."/>
            <person name="Mustiga G.M."/>
            <person name="Amores F."/>
            <person name="Phillips W."/>
            <person name="Marelli J.P."/>
            <person name="May G.D."/>
            <person name="Shapiro H."/>
            <person name="Ma J."/>
            <person name="Bustamante C.D."/>
            <person name="Schnell R.J."/>
            <person name="Main D."/>
            <person name="Gilbert D."/>
            <person name="Parida L."/>
            <person name="Kuhn D.N."/>
        </authorList>
    </citation>
    <scope>NUCLEOTIDE SEQUENCE [LARGE SCALE GENOMIC DNA]</scope>
    <source>
        <strain evidence="7">cv. Matina 1-6</strain>
    </source>
</reference>
<evidence type="ECO:0000313" key="6">
    <source>
        <dbReference type="EMBL" id="EOY02445.1"/>
    </source>
</evidence>
<evidence type="ECO:0000256" key="1">
    <source>
        <dbReference type="ARBA" id="ARBA00004123"/>
    </source>
</evidence>
<dbReference type="GO" id="GO:0003677">
    <property type="term" value="F:DNA binding"/>
    <property type="evidence" value="ECO:0007669"/>
    <property type="project" value="UniProtKB-KW"/>
</dbReference>
<accession>A0A061EBS4</accession>
<comment type="subcellular location">
    <subcellularLocation>
        <location evidence="1">Nucleus</location>
    </subcellularLocation>
</comment>
<evidence type="ECO:0008006" key="8">
    <source>
        <dbReference type="Google" id="ProtNLM"/>
    </source>
</evidence>
<protein>
    <recommendedName>
        <fullName evidence="8">TF-B3 domain-containing protein</fullName>
    </recommendedName>
</protein>
<name>A0A061EBS4_THECC</name>
<keyword evidence="5" id="KW-0539">Nucleus</keyword>
<keyword evidence="4" id="KW-0804">Transcription</keyword>
<evidence type="ECO:0000256" key="3">
    <source>
        <dbReference type="ARBA" id="ARBA00023125"/>
    </source>
</evidence>
<evidence type="ECO:0000256" key="4">
    <source>
        <dbReference type="ARBA" id="ARBA00023163"/>
    </source>
</evidence>